<evidence type="ECO:0000259" key="9">
    <source>
        <dbReference type="SMART" id="SM00435"/>
    </source>
</evidence>
<dbReference type="Gene3D" id="2.170.11.10">
    <property type="entry name" value="DNA Topoisomerase I, domain 2"/>
    <property type="match status" value="2"/>
</dbReference>
<dbReference type="Pfam" id="PF02919">
    <property type="entry name" value="Topoisom_I_N"/>
    <property type="match status" value="2"/>
</dbReference>
<dbReference type="GO" id="GO:0003917">
    <property type="term" value="F:DNA topoisomerase type I (single strand cut, ATP-independent) activity"/>
    <property type="evidence" value="ECO:0007669"/>
    <property type="project" value="UniProtKB-EC"/>
</dbReference>
<dbReference type="InterPro" id="IPR001631">
    <property type="entry name" value="TopoI"/>
</dbReference>
<evidence type="ECO:0000256" key="4">
    <source>
        <dbReference type="ARBA" id="ARBA00023029"/>
    </source>
</evidence>
<dbReference type="PANTHER" id="PTHR10290">
    <property type="entry name" value="DNA TOPOISOMERASE I"/>
    <property type="match status" value="1"/>
</dbReference>
<feature type="domain" description="DNA topoisomerase I eukaryotic-type" evidence="9">
    <location>
        <begin position="249"/>
        <end position="462"/>
    </location>
</feature>
<evidence type="ECO:0000256" key="1">
    <source>
        <dbReference type="ARBA" id="ARBA00000213"/>
    </source>
</evidence>
<dbReference type="InterPro" id="IPR013030">
    <property type="entry name" value="DNA_topo_DNA_db_N_dom2"/>
</dbReference>
<dbReference type="Gene3D" id="3.90.15.10">
    <property type="entry name" value="Topoisomerase I, Chain A, domain 3"/>
    <property type="match status" value="1"/>
</dbReference>
<comment type="caution">
    <text evidence="7">Lacks conserved residue(s) required for the propagation of feature annotation.</text>
</comment>
<dbReference type="GO" id="GO:0005694">
    <property type="term" value="C:chromosome"/>
    <property type="evidence" value="ECO:0007669"/>
    <property type="project" value="InterPro"/>
</dbReference>
<dbReference type="EC" id="5.6.2.1" evidence="3"/>
<organism evidence="10 11">
    <name type="scientific">Oldenlandia corymbosa var. corymbosa</name>
    <dbReference type="NCBI Taxonomy" id="529605"/>
    <lineage>
        <taxon>Eukaryota</taxon>
        <taxon>Viridiplantae</taxon>
        <taxon>Streptophyta</taxon>
        <taxon>Embryophyta</taxon>
        <taxon>Tracheophyta</taxon>
        <taxon>Spermatophyta</taxon>
        <taxon>Magnoliopsida</taxon>
        <taxon>eudicotyledons</taxon>
        <taxon>Gunneridae</taxon>
        <taxon>Pentapetalae</taxon>
        <taxon>asterids</taxon>
        <taxon>lamiids</taxon>
        <taxon>Gentianales</taxon>
        <taxon>Rubiaceae</taxon>
        <taxon>Rubioideae</taxon>
        <taxon>Spermacoceae</taxon>
        <taxon>Hedyotis-Oldenlandia complex</taxon>
        <taxon>Oldenlandia</taxon>
    </lineage>
</organism>
<dbReference type="GO" id="GO:0006260">
    <property type="term" value="P:DNA replication"/>
    <property type="evidence" value="ECO:0007669"/>
    <property type="project" value="TreeGrafter"/>
</dbReference>
<evidence type="ECO:0000256" key="8">
    <source>
        <dbReference type="SAM" id="MobiDB-lite"/>
    </source>
</evidence>
<keyword evidence="6" id="KW-0413">Isomerase</keyword>
<keyword evidence="5 7" id="KW-0238">DNA-binding</keyword>
<dbReference type="Pfam" id="PF01028">
    <property type="entry name" value="Topoisom_I"/>
    <property type="match status" value="1"/>
</dbReference>
<dbReference type="InterPro" id="IPR036202">
    <property type="entry name" value="TopoI_DNA-bd_euk_N_sf"/>
</dbReference>
<keyword evidence="11" id="KW-1185">Reference proteome</keyword>
<accession>A0AAV1DLV3</accession>
<dbReference type="InterPro" id="IPR051062">
    <property type="entry name" value="Topoisomerase_IB"/>
</dbReference>
<dbReference type="GO" id="GO:0006265">
    <property type="term" value="P:DNA topological change"/>
    <property type="evidence" value="ECO:0007669"/>
    <property type="project" value="InterPro"/>
</dbReference>
<sequence>MERAVLLAPAARYSNSKEGERSSTPAQKPGVHESDDSEDEIPLSHRFPPISRLKHSNSSVKFRQGGSALGDGPVNNSLYWSYKRYLPGEVKSANQDSVIKKLKLSSPTTTISKNPTAKAEPKAEEEEDDDDNNDDPSFQRMKWTTLEHNGVMFPPPYKPHGVKMLYKGKPVTLTPEQEEVATMFAAMLDSKYTRKPRFQENFFGDWKKILGRNHVLREERLKQEVKYMGAIVDGVKVKVGNFRVESPGLFRGRGEHPKMGKLRTRIRPYDIIINIGKDAPIPGEKWKEVRHDNTASWLACWKDPINPKKFKYVFLAASKLYAEERKLEDYIKGLNKDPMKKQIAVATYLLDKLVLGEDTDEADTIVCATLKVEDVEPVPPNTLKFDFFRKDSVRYEDEVEVDPLVFRAIHQFRSGKEGSEDLFDGLDTSKLNAHLKELPPCLTEKVLTLTLDEIPAKDEYIYCY</sequence>
<dbReference type="PANTHER" id="PTHR10290:SF23">
    <property type="entry name" value="DNA TOPOISOMERASE 1 BETA"/>
    <property type="match status" value="1"/>
</dbReference>
<protein>
    <recommendedName>
        <fullName evidence="3">DNA topoisomerase</fullName>
        <ecNumber evidence="3">5.6.2.1</ecNumber>
    </recommendedName>
</protein>
<feature type="compositionally biased region" description="Acidic residues" evidence="8">
    <location>
        <begin position="123"/>
        <end position="134"/>
    </location>
</feature>
<evidence type="ECO:0000256" key="7">
    <source>
        <dbReference type="PROSITE-ProRule" id="PRU01382"/>
    </source>
</evidence>
<evidence type="ECO:0000256" key="6">
    <source>
        <dbReference type="ARBA" id="ARBA00023235"/>
    </source>
</evidence>
<dbReference type="InterPro" id="IPR008336">
    <property type="entry name" value="TopoI_DNA-bd_euk"/>
</dbReference>
<dbReference type="InterPro" id="IPR013500">
    <property type="entry name" value="TopoI_cat_euk"/>
</dbReference>
<dbReference type="InterPro" id="IPR014711">
    <property type="entry name" value="TopoI_cat_a-hlx-sub_euk"/>
</dbReference>
<evidence type="ECO:0000256" key="5">
    <source>
        <dbReference type="ARBA" id="ARBA00023125"/>
    </source>
</evidence>
<dbReference type="EMBL" id="OX459123">
    <property type="protein sequence ID" value="CAI9108346.1"/>
    <property type="molecule type" value="Genomic_DNA"/>
</dbReference>
<proteinExistence type="inferred from homology"/>
<dbReference type="AlphaFoldDB" id="A0AAV1DLV3"/>
<comment type="similarity">
    <text evidence="2">Belongs to the type IB topoisomerase family.</text>
</comment>
<keyword evidence="4" id="KW-0799">Topoisomerase</keyword>
<dbReference type="SMART" id="SM00435">
    <property type="entry name" value="TOPEUc"/>
    <property type="match status" value="1"/>
</dbReference>
<evidence type="ECO:0000256" key="2">
    <source>
        <dbReference type="ARBA" id="ARBA00006645"/>
    </source>
</evidence>
<dbReference type="PRINTS" id="PR00416">
    <property type="entry name" value="EUTPISMRASEI"/>
</dbReference>
<comment type="catalytic activity">
    <reaction evidence="1">
        <text>ATP-independent breakage of single-stranded DNA, followed by passage and rejoining.</text>
        <dbReference type="EC" id="5.6.2.1"/>
    </reaction>
</comment>
<evidence type="ECO:0000313" key="10">
    <source>
        <dbReference type="EMBL" id="CAI9108346.1"/>
    </source>
</evidence>
<feature type="region of interest" description="Disordered" evidence="8">
    <location>
        <begin position="108"/>
        <end position="138"/>
    </location>
</feature>
<dbReference type="SUPFAM" id="SSF56741">
    <property type="entry name" value="Eukaryotic DNA topoisomerase I, N-terminal DNA-binding fragment"/>
    <property type="match status" value="1"/>
</dbReference>
<evidence type="ECO:0000313" key="11">
    <source>
        <dbReference type="Proteomes" id="UP001161247"/>
    </source>
</evidence>
<dbReference type="GO" id="GO:0007059">
    <property type="term" value="P:chromosome segregation"/>
    <property type="evidence" value="ECO:0007669"/>
    <property type="project" value="TreeGrafter"/>
</dbReference>
<dbReference type="InterPro" id="IPR013499">
    <property type="entry name" value="TopoI_euk"/>
</dbReference>
<name>A0AAV1DLV3_OLDCO</name>
<dbReference type="GO" id="GO:0005730">
    <property type="term" value="C:nucleolus"/>
    <property type="evidence" value="ECO:0007669"/>
    <property type="project" value="TreeGrafter"/>
</dbReference>
<gene>
    <name evidence="10" type="ORF">OLC1_LOCUS16448</name>
</gene>
<reference evidence="10" key="1">
    <citation type="submission" date="2023-03" db="EMBL/GenBank/DDBJ databases">
        <authorList>
            <person name="Julca I."/>
        </authorList>
    </citation>
    <scope>NUCLEOTIDE SEQUENCE</scope>
</reference>
<feature type="region of interest" description="Disordered" evidence="8">
    <location>
        <begin position="1"/>
        <end position="68"/>
    </location>
</feature>
<dbReference type="Proteomes" id="UP001161247">
    <property type="component" value="Chromosome 6"/>
</dbReference>
<evidence type="ECO:0000256" key="3">
    <source>
        <dbReference type="ARBA" id="ARBA00012891"/>
    </source>
</evidence>
<dbReference type="PROSITE" id="PS52038">
    <property type="entry name" value="TOPO_IB_2"/>
    <property type="match status" value="1"/>
</dbReference>
<dbReference type="SUPFAM" id="SSF56349">
    <property type="entry name" value="DNA breaking-rejoining enzymes"/>
    <property type="match status" value="1"/>
</dbReference>
<dbReference type="InterPro" id="IPR011010">
    <property type="entry name" value="DNA_brk_join_enz"/>
</dbReference>
<dbReference type="GO" id="GO:0003677">
    <property type="term" value="F:DNA binding"/>
    <property type="evidence" value="ECO:0007669"/>
    <property type="project" value="UniProtKB-UniRule"/>
</dbReference>